<dbReference type="PRINTS" id="PR00261">
    <property type="entry name" value="LDLRECEPTOR"/>
</dbReference>
<keyword evidence="3" id="KW-0720">Serine protease</keyword>
<feature type="disulfide bond" evidence="5">
    <location>
        <begin position="325"/>
        <end position="340"/>
    </location>
</feature>
<dbReference type="InterPro" id="IPR043504">
    <property type="entry name" value="Peptidase_S1_PA_chymotrypsin"/>
</dbReference>
<dbReference type="PROSITE" id="PS50287">
    <property type="entry name" value="SRCR_2"/>
    <property type="match status" value="1"/>
</dbReference>
<dbReference type="GO" id="GO:0016020">
    <property type="term" value="C:membrane"/>
    <property type="evidence" value="ECO:0007669"/>
    <property type="project" value="InterPro"/>
</dbReference>
<reference evidence="9" key="3">
    <citation type="submission" date="2023-05" db="EMBL/GenBank/DDBJ databases">
        <authorList>
            <person name="Smith C.H."/>
        </authorList>
    </citation>
    <scope>NUCLEOTIDE SEQUENCE</scope>
    <source>
        <strain evidence="9">CHS0354</strain>
        <tissue evidence="9">Mantle</tissue>
    </source>
</reference>
<dbReference type="InterPro" id="IPR001190">
    <property type="entry name" value="SRCR"/>
</dbReference>
<evidence type="ECO:0000256" key="3">
    <source>
        <dbReference type="ARBA" id="ARBA00022825"/>
    </source>
</evidence>
<comment type="caution">
    <text evidence="9">The sequence shown here is derived from an EMBL/GenBank/DDBJ whole genome shotgun (WGS) entry which is preliminary data.</text>
</comment>
<dbReference type="SUPFAM" id="SSF57424">
    <property type="entry name" value="LDL receptor-like module"/>
    <property type="match status" value="3"/>
</dbReference>
<dbReference type="PROSITE" id="PS01209">
    <property type="entry name" value="LDLRA_1"/>
    <property type="match status" value="2"/>
</dbReference>
<dbReference type="SMART" id="SM00020">
    <property type="entry name" value="Tryp_SPc"/>
    <property type="match status" value="1"/>
</dbReference>
<dbReference type="InterPro" id="IPR001254">
    <property type="entry name" value="Trypsin_dom"/>
</dbReference>
<dbReference type="InterPro" id="IPR002172">
    <property type="entry name" value="LDrepeatLR_classA_rpt"/>
</dbReference>
<evidence type="ECO:0000256" key="5">
    <source>
        <dbReference type="PROSITE-ProRule" id="PRU00124"/>
    </source>
</evidence>
<feature type="disulfide bond" evidence="5">
    <location>
        <begin position="313"/>
        <end position="331"/>
    </location>
</feature>
<dbReference type="GO" id="GO:0004252">
    <property type="term" value="F:serine-type endopeptidase activity"/>
    <property type="evidence" value="ECO:0007669"/>
    <property type="project" value="InterPro"/>
</dbReference>
<dbReference type="CDD" id="cd00190">
    <property type="entry name" value="Tryp_SPc"/>
    <property type="match status" value="1"/>
</dbReference>
<keyword evidence="10" id="KW-1185">Reference proteome</keyword>
<comment type="caution">
    <text evidence="6">Lacks conserved residue(s) required for the propagation of feature annotation.</text>
</comment>
<dbReference type="SMART" id="SM00192">
    <property type="entry name" value="LDLa"/>
    <property type="match status" value="3"/>
</dbReference>
<dbReference type="InterPro" id="IPR036772">
    <property type="entry name" value="SRCR-like_dom_sf"/>
</dbReference>
<protein>
    <submittedName>
        <fullName evidence="9">Uncharacterized protein</fullName>
    </submittedName>
</protein>
<evidence type="ECO:0000313" key="9">
    <source>
        <dbReference type="EMBL" id="KAK3595692.1"/>
    </source>
</evidence>
<dbReference type="PROSITE" id="PS00134">
    <property type="entry name" value="TRYPSIN_HIS"/>
    <property type="match status" value="1"/>
</dbReference>
<keyword evidence="1" id="KW-0645">Protease</keyword>
<feature type="disulfide bond" evidence="5">
    <location>
        <begin position="128"/>
        <end position="143"/>
    </location>
</feature>
<feature type="disulfide bond" evidence="5">
    <location>
        <begin position="288"/>
        <end position="303"/>
    </location>
</feature>
<dbReference type="GO" id="GO:0006508">
    <property type="term" value="P:proteolysis"/>
    <property type="evidence" value="ECO:0007669"/>
    <property type="project" value="UniProtKB-KW"/>
</dbReference>
<feature type="disulfide bond" evidence="6">
    <location>
        <begin position="222"/>
        <end position="232"/>
    </location>
</feature>
<dbReference type="PANTHER" id="PTHR24252:SF7">
    <property type="entry name" value="HYALIN"/>
    <property type="match status" value="1"/>
</dbReference>
<proteinExistence type="predicted"/>
<dbReference type="Gene3D" id="2.40.10.10">
    <property type="entry name" value="Trypsin-like serine proteases"/>
    <property type="match status" value="1"/>
</dbReference>
<evidence type="ECO:0000256" key="1">
    <source>
        <dbReference type="ARBA" id="ARBA00022670"/>
    </source>
</evidence>
<sequence>MVIRVVLIKLQGTRRAYLAYIMKTFLTIAQYRVNGTALIIVCDRCLIEYDHVNRTVSDWLKGWVRVKPGDANLIFEAKTVTTTTVWQGLVALDDVYVIRGHCPAYPDCGKDTFRCTATKVCISVDLQCDGGNDCEDGSDEENCNSKADFRLKLINGDGSYGSIAIFYKGLWRPMCMPQNSLMDGSSTIVQLVCKKIGYTGRFQGAFVNSWHQSVQYAMEVSCSDEDVDISNCFMTLTGTNENTKSCYYYQAALCSSDACFSGERLCPPSHTNTINPSSTKCISTRYFCDGVTDCPGGTDEMKCADCSRSEFECTNHLCVPSSQRCDGTPQCDDKSDEYGCVIVANNVPQIYHSKLPAYLPVCYKSMNKILANLLCSLSGQGFVESIRRSINYRKYTFGHGTVLTSQSDTVNAIVPGYAASVFSSNYCLSCEVLFDFSGCCNSAFLKCASFECGTTVFDNRRLQKILHGRDAVLGQFPWQIAIYKSGLYQCGGSIIHPNWVLTAGHCLTDKINYVVRAGAIEVEEYLGFTIPNNGYRSSRSYIHPQYTVDVDNDIGLLYFSQPILFNDYVRPICVASRRTVEEMLNAGYKAECYVSGWGRYHNLVNKENWLGKLQVVRVHFYNKDECDQIYKKLFGSPPQNITVCVDNRNFGSPTCNGDSGGPLICRNNYGRFELLGTLSYGYDTCFQDGNPDVFQLSYGHESWIETITGLDFSDFTMDND</sequence>
<accession>A0AAE0SPL6</accession>
<dbReference type="SUPFAM" id="SSF56487">
    <property type="entry name" value="SRCR-like"/>
    <property type="match status" value="1"/>
</dbReference>
<evidence type="ECO:0000256" key="6">
    <source>
        <dbReference type="PROSITE-ProRule" id="PRU00196"/>
    </source>
</evidence>
<dbReference type="InterPro" id="IPR036055">
    <property type="entry name" value="LDL_receptor-like_sf"/>
</dbReference>
<organism evidence="9 10">
    <name type="scientific">Potamilus streckersoni</name>
    <dbReference type="NCBI Taxonomy" id="2493646"/>
    <lineage>
        <taxon>Eukaryota</taxon>
        <taxon>Metazoa</taxon>
        <taxon>Spiralia</taxon>
        <taxon>Lophotrochozoa</taxon>
        <taxon>Mollusca</taxon>
        <taxon>Bivalvia</taxon>
        <taxon>Autobranchia</taxon>
        <taxon>Heteroconchia</taxon>
        <taxon>Palaeoheterodonta</taxon>
        <taxon>Unionida</taxon>
        <taxon>Unionoidea</taxon>
        <taxon>Unionidae</taxon>
        <taxon>Ambleminae</taxon>
        <taxon>Lampsilini</taxon>
        <taxon>Potamilus</taxon>
    </lineage>
</organism>
<keyword evidence="2" id="KW-0378">Hydrolase</keyword>
<dbReference type="FunFam" id="2.40.10.10:FF:000068">
    <property type="entry name" value="transmembrane protease serine 2"/>
    <property type="match status" value="1"/>
</dbReference>
<dbReference type="CDD" id="cd00112">
    <property type="entry name" value="LDLa"/>
    <property type="match status" value="3"/>
</dbReference>
<reference evidence="9" key="1">
    <citation type="journal article" date="2021" name="Genome Biol. Evol.">
        <title>A High-Quality Reference Genome for a Parasitic Bivalve with Doubly Uniparental Inheritance (Bivalvia: Unionida).</title>
        <authorList>
            <person name="Smith C.H."/>
        </authorList>
    </citation>
    <scope>NUCLEOTIDE SEQUENCE</scope>
    <source>
        <strain evidence="9">CHS0354</strain>
    </source>
</reference>
<dbReference type="InterPro" id="IPR009003">
    <property type="entry name" value="Peptidase_S1_PA"/>
</dbReference>
<keyword evidence="4 6" id="KW-1015">Disulfide bond</keyword>
<evidence type="ECO:0000259" key="8">
    <source>
        <dbReference type="PROSITE" id="PS50287"/>
    </source>
</evidence>
<dbReference type="PROSITE" id="PS50240">
    <property type="entry name" value="TRYPSIN_DOM"/>
    <property type="match status" value="1"/>
</dbReference>
<dbReference type="Pfam" id="PF00089">
    <property type="entry name" value="Trypsin"/>
    <property type="match status" value="1"/>
</dbReference>
<dbReference type="Pfam" id="PF00057">
    <property type="entry name" value="Ldl_recept_a"/>
    <property type="match status" value="2"/>
</dbReference>
<dbReference type="InterPro" id="IPR018114">
    <property type="entry name" value="TRYPSIN_HIS"/>
</dbReference>
<dbReference type="Proteomes" id="UP001195483">
    <property type="component" value="Unassembled WGS sequence"/>
</dbReference>
<evidence type="ECO:0000256" key="2">
    <source>
        <dbReference type="ARBA" id="ARBA00022801"/>
    </source>
</evidence>
<dbReference type="PROSITE" id="PS50068">
    <property type="entry name" value="LDLRA_2"/>
    <property type="match status" value="3"/>
</dbReference>
<gene>
    <name evidence="9" type="ORF">CHS0354_026911</name>
</gene>
<dbReference type="SUPFAM" id="SSF50494">
    <property type="entry name" value="Trypsin-like serine proteases"/>
    <property type="match status" value="1"/>
</dbReference>
<feature type="disulfide bond" evidence="5">
    <location>
        <begin position="306"/>
        <end position="318"/>
    </location>
</feature>
<name>A0AAE0SPL6_9BIVA</name>
<feature type="domain" description="Peptidase S1" evidence="7">
    <location>
        <begin position="465"/>
        <end position="709"/>
    </location>
</feature>
<reference evidence="9" key="2">
    <citation type="journal article" date="2021" name="Genome Biol. Evol.">
        <title>Developing a high-quality reference genome for a parasitic bivalve with doubly uniparental inheritance (Bivalvia: Unionida).</title>
        <authorList>
            <person name="Smith C.H."/>
        </authorList>
    </citation>
    <scope>NUCLEOTIDE SEQUENCE</scope>
    <source>
        <strain evidence="9">CHS0354</strain>
        <tissue evidence="9">Mantle</tissue>
    </source>
</reference>
<evidence type="ECO:0000313" key="10">
    <source>
        <dbReference type="Proteomes" id="UP001195483"/>
    </source>
</evidence>
<dbReference type="InterPro" id="IPR023415">
    <property type="entry name" value="LDLR_class-A_CS"/>
</dbReference>
<feature type="domain" description="SRCR" evidence="8">
    <location>
        <begin position="151"/>
        <end position="255"/>
    </location>
</feature>
<evidence type="ECO:0000259" key="7">
    <source>
        <dbReference type="PROSITE" id="PS50240"/>
    </source>
</evidence>
<dbReference type="PANTHER" id="PTHR24252">
    <property type="entry name" value="ACROSIN-RELATED"/>
    <property type="match status" value="1"/>
</dbReference>
<feature type="disulfide bond" evidence="6">
    <location>
        <begin position="193"/>
        <end position="254"/>
    </location>
</feature>
<dbReference type="AlphaFoldDB" id="A0AAE0SPL6"/>
<dbReference type="Gene3D" id="4.10.400.10">
    <property type="entry name" value="Low-density Lipoprotein Receptor"/>
    <property type="match status" value="3"/>
</dbReference>
<evidence type="ECO:0000256" key="4">
    <source>
        <dbReference type="ARBA" id="ARBA00023157"/>
    </source>
</evidence>
<dbReference type="EMBL" id="JAEAOA010001600">
    <property type="protein sequence ID" value="KAK3595692.1"/>
    <property type="molecule type" value="Genomic_DNA"/>
</dbReference>